<reference evidence="7" key="1">
    <citation type="journal article" date="2019" name="Int. J. Syst. Evol. Microbiol.">
        <title>The Global Catalogue of Microorganisms (GCM) 10K type strain sequencing project: providing services to taxonomists for standard genome sequencing and annotation.</title>
        <authorList>
            <consortium name="The Broad Institute Genomics Platform"/>
            <consortium name="The Broad Institute Genome Sequencing Center for Infectious Disease"/>
            <person name="Wu L."/>
            <person name="Ma J."/>
        </authorList>
    </citation>
    <scope>NUCLEOTIDE SEQUENCE [LARGE SCALE GENOMIC DNA]</scope>
    <source>
        <strain evidence="7">JCM 11117</strain>
    </source>
</reference>
<dbReference type="Pfam" id="PF00126">
    <property type="entry name" value="HTH_1"/>
    <property type="match status" value="1"/>
</dbReference>
<feature type="domain" description="HTH lysR-type" evidence="5">
    <location>
        <begin position="2"/>
        <end position="59"/>
    </location>
</feature>
<evidence type="ECO:0000256" key="4">
    <source>
        <dbReference type="ARBA" id="ARBA00023163"/>
    </source>
</evidence>
<accession>A0ABP3Z1E7</accession>
<dbReference type="PANTHER" id="PTHR30346">
    <property type="entry name" value="TRANSCRIPTIONAL DUAL REGULATOR HCAR-RELATED"/>
    <property type="match status" value="1"/>
</dbReference>
<protein>
    <submittedName>
        <fullName evidence="6">LysR family transcriptional regulator</fullName>
    </submittedName>
</protein>
<name>A0ABP3Z1E7_9PSEU</name>
<evidence type="ECO:0000256" key="3">
    <source>
        <dbReference type="ARBA" id="ARBA00023125"/>
    </source>
</evidence>
<comment type="caution">
    <text evidence="6">The sequence shown here is derived from an EMBL/GenBank/DDBJ whole genome shotgun (WGS) entry which is preliminary data.</text>
</comment>
<dbReference type="PANTHER" id="PTHR30346:SF29">
    <property type="entry name" value="LYSR SUBSTRATE-BINDING"/>
    <property type="match status" value="1"/>
</dbReference>
<dbReference type="CDD" id="cd00090">
    <property type="entry name" value="HTH_ARSR"/>
    <property type="match status" value="1"/>
</dbReference>
<dbReference type="Gene3D" id="3.40.190.10">
    <property type="entry name" value="Periplasmic binding protein-like II"/>
    <property type="match status" value="2"/>
</dbReference>
<dbReference type="InterPro" id="IPR036390">
    <property type="entry name" value="WH_DNA-bd_sf"/>
</dbReference>
<dbReference type="Gene3D" id="1.10.10.10">
    <property type="entry name" value="Winged helix-like DNA-binding domain superfamily/Winged helix DNA-binding domain"/>
    <property type="match status" value="1"/>
</dbReference>
<evidence type="ECO:0000313" key="6">
    <source>
        <dbReference type="EMBL" id="GAA0909697.1"/>
    </source>
</evidence>
<keyword evidence="3" id="KW-0238">DNA-binding</keyword>
<dbReference type="InterPro" id="IPR005119">
    <property type="entry name" value="LysR_subst-bd"/>
</dbReference>
<sequence>MFGWDRLRVLAAVADHGSITAAAAALHVTSPAVSQQIRKLEREAGCALVVREGRGIRLTPAGHIAAQAARDVDRTITTAEAEVATLRGEAVGPLRIGALNSSVGPLVAPALRLLARRHPRLVPRAWTGEAVDLIPKLETRDLDVVLVESWSTMPARLPPKVTVRPLVTHEVVLAVQPGHPLAGPDPVPLHRIEGEAWTACRPGTDNHEAQIQTMRRHGVEPTVRYVVDDFLTQMTLVAAGLAVTLVPRDPVESFPGVALVPVAPALTRTIGVATRQGELPPAPAAMVDALLEVVSGEPRP</sequence>
<proteinExistence type="inferred from homology"/>
<organism evidence="6 7">
    <name type="scientific">Pseudonocardia zijingensis</name>
    <dbReference type="NCBI Taxonomy" id="153376"/>
    <lineage>
        <taxon>Bacteria</taxon>
        <taxon>Bacillati</taxon>
        <taxon>Actinomycetota</taxon>
        <taxon>Actinomycetes</taxon>
        <taxon>Pseudonocardiales</taxon>
        <taxon>Pseudonocardiaceae</taxon>
        <taxon>Pseudonocardia</taxon>
    </lineage>
</organism>
<evidence type="ECO:0000256" key="1">
    <source>
        <dbReference type="ARBA" id="ARBA00009437"/>
    </source>
</evidence>
<evidence type="ECO:0000259" key="5">
    <source>
        <dbReference type="PROSITE" id="PS50931"/>
    </source>
</evidence>
<evidence type="ECO:0000313" key="7">
    <source>
        <dbReference type="Proteomes" id="UP001499967"/>
    </source>
</evidence>
<dbReference type="SUPFAM" id="SSF53850">
    <property type="entry name" value="Periplasmic binding protein-like II"/>
    <property type="match status" value="1"/>
</dbReference>
<dbReference type="InterPro" id="IPR000847">
    <property type="entry name" value="LysR_HTH_N"/>
</dbReference>
<dbReference type="InterPro" id="IPR036388">
    <property type="entry name" value="WH-like_DNA-bd_sf"/>
</dbReference>
<dbReference type="RefSeq" id="WP_343947106.1">
    <property type="nucleotide sequence ID" value="NZ_BAAAHP010000345.1"/>
</dbReference>
<dbReference type="Proteomes" id="UP001499967">
    <property type="component" value="Unassembled WGS sequence"/>
</dbReference>
<comment type="similarity">
    <text evidence="1">Belongs to the LysR transcriptional regulatory family.</text>
</comment>
<keyword evidence="4" id="KW-0804">Transcription</keyword>
<dbReference type="PRINTS" id="PR00039">
    <property type="entry name" value="HTHLYSR"/>
</dbReference>
<dbReference type="InterPro" id="IPR011991">
    <property type="entry name" value="ArsR-like_HTH"/>
</dbReference>
<dbReference type="EMBL" id="BAAAHP010000345">
    <property type="protein sequence ID" value="GAA0909697.1"/>
    <property type="molecule type" value="Genomic_DNA"/>
</dbReference>
<dbReference type="SUPFAM" id="SSF46785">
    <property type="entry name" value="Winged helix' DNA-binding domain"/>
    <property type="match status" value="1"/>
</dbReference>
<gene>
    <name evidence="6" type="ORF">GCM10009559_79860</name>
</gene>
<evidence type="ECO:0000256" key="2">
    <source>
        <dbReference type="ARBA" id="ARBA00023015"/>
    </source>
</evidence>
<dbReference type="PROSITE" id="PS50931">
    <property type="entry name" value="HTH_LYSR"/>
    <property type="match status" value="1"/>
</dbReference>
<keyword evidence="7" id="KW-1185">Reference proteome</keyword>
<dbReference type="Pfam" id="PF03466">
    <property type="entry name" value="LysR_substrate"/>
    <property type="match status" value="1"/>
</dbReference>
<keyword evidence="2" id="KW-0805">Transcription regulation</keyword>